<evidence type="ECO:0000256" key="3">
    <source>
        <dbReference type="ARBA" id="ARBA00022705"/>
    </source>
</evidence>
<sequence>MAENYKEYLAAKVLTDGRPVTYRLLSRALKTNVNVAKSMLYDFYTKQNAKKPKSVHATYILVGRKREAEQTHGANGSHKNGEDSFMHSSPFMSSLPEPEAEPVDEEAAQKTTMVLVREEELEATKAEFEEITSTHIYSLEPGPIENLNVLSVCNQEIATKYSSGDPLERWKHYGSIHNPYIKRRTAKFAPPPAAAASASKAPAKPTAAMSAKEKEKAGLERRGSVSDANTLGRSTPQPTSASNTIKKSDSKPSLKRDKSDIFKSFAKSKPKAKEAEKSKESTPAPAADEPMQAMSEDEGEDDTPVVQVDQEQQEAARRKRQERQDKLRKMMDEPEDEEMPDAPSEEENDSQDAAIDKIPVPKPTQSESALTSQGGRRRGRRKVMKKKTVKDEEGYLVTKEEAVWESFSEDEPEPKKPKPTPKPMSAAKGKNGGKKAQGSIANFFKKA</sequence>
<feature type="compositionally biased region" description="Basic and acidic residues" evidence="5">
    <location>
        <begin position="322"/>
        <end position="332"/>
    </location>
</feature>
<evidence type="ECO:0000256" key="4">
    <source>
        <dbReference type="ARBA" id="ARBA00023242"/>
    </source>
</evidence>
<dbReference type="PANTHER" id="PTHR17598:SF13">
    <property type="entry name" value="DNA POLYMERASE DELTA SUBUNIT 3"/>
    <property type="match status" value="1"/>
</dbReference>
<dbReference type="Proteomes" id="UP000799770">
    <property type="component" value="Unassembled WGS sequence"/>
</dbReference>
<evidence type="ECO:0000256" key="5">
    <source>
        <dbReference type="SAM" id="MobiDB-lite"/>
    </source>
</evidence>
<dbReference type="InterPro" id="IPR019038">
    <property type="entry name" value="POLD3"/>
</dbReference>
<dbReference type="Gene3D" id="3.90.1030.20">
    <property type="entry name" value="DNA polymerase delta, p66 (Cdc27) subunit, wHTH domain"/>
    <property type="match status" value="1"/>
</dbReference>
<dbReference type="GO" id="GO:0043625">
    <property type="term" value="C:delta DNA polymerase complex"/>
    <property type="evidence" value="ECO:0007669"/>
    <property type="project" value="InterPro"/>
</dbReference>
<dbReference type="Pfam" id="PF09507">
    <property type="entry name" value="CDC27"/>
    <property type="match status" value="1"/>
</dbReference>
<evidence type="ECO:0000313" key="7">
    <source>
        <dbReference type="Proteomes" id="UP000799770"/>
    </source>
</evidence>
<proteinExistence type="predicted"/>
<dbReference type="OrthoDB" id="514823at2759"/>
<keyword evidence="7" id="KW-1185">Reference proteome</keyword>
<gene>
    <name evidence="6" type="ORF">BDV96DRAFT_564449</name>
</gene>
<dbReference type="InterPro" id="IPR041913">
    <property type="entry name" value="POLD3_sf"/>
</dbReference>
<dbReference type="GO" id="GO:0006297">
    <property type="term" value="P:nucleotide-excision repair, DNA gap filling"/>
    <property type="evidence" value="ECO:0007669"/>
    <property type="project" value="TreeGrafter"/>
</dbReference>
<keyword evidence="4" id="KW-0539">Nucleus</keyword>
<comment type="subcellular location">
    <subcellularLocation>
        <location evidence="1">Nucleus</location>
    </subcellularLocation>
</comment>
<feature type="compositionally biased region" description="Polar residues" evidence="5">
    <location>
        <begin position="226"/>
        <end position="245"/>
    </location>
</feature>
<dbReference type="GO" id="GO:0003887">
    <property type="term" value="F:DNA-directed DNA polymerase activity"/>
    <property type="evidence" value="ECO:0007669"/>
    <property type="project" value="TreeGrafter"/>
</dbReference>
<feature type="compositionally biased region" description="Acidic residues" evidence="5">
    <location>
        <begin position="333"/>
        <end position="350"/>
    </location>
</feature>
<dbReference type="PANTHER" id="PTHR17598">
    <property type="entry name" value="DNA POLYMERASE DELTA SUBUNIT 3"/>
    <property type="match status" value="1"/>
</dbReference>
<evidence type="ECO:0000313" key="6">
    <source>
        <dbReference type="EMBL" id="KAF2121517.1"/>
    </source>
</evidence>
<feature type="compositionally biased region" description="Basic and acidic residues" evidence="5">
    <location>
        <begin position="389"/>
        <end position="402"/>
    </location>
</feature>
<protein>
    <recommendedName>
        <fullName evidence="2">DNA polymerase delta subunit 3</fullName>
    </recommendedName>
</protein>
<feature type="region of interest" description="Disordered" evidence="5">
    <location>
        <begin position="66"/>
        <end position="98"/>
    </location>
</feature>
<feature type="compositionally biased region" description="Low complexity" evidence="5">
    <location>
        <begin position="426"/>
        <end position="438"/>
    </location>
</feature>
<organism evidence="6 7">
    <name type="scientific">Lophiotrema nucula</name>
    <dbReference type="NCBI Taxonomy" id="690887"/>
    <lineage>
        <taxon>Eukaryota</taxon>
        <taxon>Fungi</taxon>
        <taxon>Dikarya</taxon>
        <taxon>Ascomycota</taxon>
        <taxon>Pezizomycotina</taxon>
        <taxon>Dothideomycetes</taxon>
        <taxon>Pleosporomycetidae</taxon>
        <taxon>Pleosporales</taxon>
        <taxon>Lophiotremataceae</taxon>
        <taxon>Lophiotrema</taxon>
    </lineage>
</organism>
<feature type="compositionally biased region" description="Basic residues" evidence="5">
    <location>
        <begin position="375"/>
        <end position="388"/>
    </location>
</feature>
<feature type="compositionally biased region" description="Polar residues" evidence="5">
    <location>
        <begin position="363"/>
        <end position="373"/>
    </location>
</feature>
<name>A0A6A5ZRN8_9PLEO</name>
<feature type="compositionally biased region" description="Basic and acidic residues" evidence="5">
    <location>
        <begin position="271"/>
        <end position="280"/>
    </location>
</feature>
<evidence type="ECO:0000256" key="1">
    <source>
        <dbReference type="ARBA" id="ARBA00004123"/>
    </source>
</evidence>
<feature type="compositionally biased region" description="Low complexity" evidence="5">
    <location>
        <begin position="194"/>
        <end position="210"/>
    </location>
</feature>
<keyword evidence="3" id="KW-0235">DNA replication</keyword>
<dbReference type="GO" id="GO:1904161">
    <property type="term" value="P:DNA synthesis involved in UV-damage excision repair"/>
    <property type="evidence" value="ECO:0007669"/>
    <property type="project" value="TreeGrafter"/>
</dbReference>
<feature type="compositionally biased region" description="Basic and acidic residues" evidence="5">
    <location>
        <begin position="211"/>
        <end position="224"/>
    </location>
</feature>
<dbReference type="AlphaFoldDB" id="A0A6A5ZRN8"/>
<dbReference type="EMBL" id="ML977312">
    <property type="protein sequence ID" value="KAF2121517.1"/>
    <property type="molecule type" value="Genomic_DNA"/>
</dbReference>
<evidence type="ECO:0000256" key="2">
    <source>
        <dbReference type="ARBA" id="ARBA00017589"/>
    </source>
</evidence>
<accession>A0A6A5ZRN8</accession>
<reference evidence="6" key="1">
    <citation type="journal article" date="2020" name="Stud. Mycol.">
        <title>101 Dothideomycetes genomes: a test case for predicting lifestyles and emergence of pathogens.</title>
        <authorList>
            <person name="Haridas S."/>
            <person name="Albert R."/>
            <person name="Binder M."/>
            <person name="Bloem J."/>
            <person name="Labutti K."/>
            <person name="Salamov A."/>
            <person name="Andreopoulos B."/>
            <person name="Baker S."/>
            <person name="Barry K."/>
            <person name="Bills G."/>
            <person name="Bluhm B."/>
            <person name="Cannon C."/>
            <person name="Castanera R."/>
            <person name="Culley D."/>
            <person name="Daum C."/>
            <person name="Ezra D."/>
            <person name="Gonzalez J."/>
            <person name="Henrissat B."/>
            <person name="Kuo A."/>
            <person name="Liang C."/>
            <person name="Lipzen A."/>
            <person name="Lutzoni F."/>
            <person name="Magnuson J."/>
            <person name="Mondo S."/>
            <person name="Nolan M."/>
            <person name="Ohm R."/>
            <person name="Pangilinan J."/>
            <person name="Park H.-J."/>
            <person name="Ramirez L."/>
            <person name="Alfaro M."/>
            <person name="Sun H."/>
            <person name="Tritt A."/>
            <person name="Yoshinaga Y."/>
            <person name="Zwiers L.-H."/>
            <person name="Turgeon B."/>
            <person name="Goodwin S."/>
            <person name="Spatafora J."/>
            <person name="Crous P."/>
            <person name="Grigoriev I."/>
        </authorList>
    </citation>
    <scope>NUCLEOTIDE SEQUENCE</scope>
    <source>
        <strain evidence="6">CBS 627.86</strain>
    </source>
</reference>
<dbReference type="GO" id="GO:0006271">
    <property type="term" value="P:DNA strand elongation involved in DNA replication"/>
    <property type="evidence" value="ECO:0007669"/>
    <property type="project" value="TreeGrafter"/>
</dbReference>
<feature type="region of interest" description="Disordered" evidence="5">
    <location>
        <begin position="191"/>
        <end position="447"/>
    </location>
</feature>
<feature type="compositionally biased region" description="Basic and acidic residues" evidence="5">
    <location>
        <begin position="246"/>
        <end position="261"/>
    </location>
</feature>